<organism evidence="10 11">
    <name type="scientific">Diplocarpon coronariae</name>
    <dbReference type="NCBI Taxonomy" id="2795749"/>
    <lineage>
        <taxon>Eukaryota</taxon>
        <taxon>Fungi</taxon>
        <taxon>Dikarya</taxon>
        <taxon>Ascomycota</taxon>
        <taxon>Pezizomycotina</taxon>
        <taxon>Leotiomycetes</taxon>
        <taxon>Helotiales</taxon>
        <taxon>Drepanopezizaceae</taxon>
        <taxon>Diplocarpon</taxon>
    </lineage>
</organism>
<evidence type="ECO:0000256" key="3">
    <source>
        <dbReference type="ARBA" id="ARBA00022833"/>
    </source>
</evidence>
<dbReference type="Gene3D" id="4.10.240.10">
    <property type="entry name" value="Zn(2)-C6 fungal-type DNA-binding domain"/>
    <property type="match status" value="1"/>
</dbReference>
<evidence type="ECO:0000259" key="9">
    <source>
        <dbReference type="SMART" id="SM00906"/>
    </source>
</evidence>
<dbReference type="InterPro" id="IPR052202">
    <property type="entry name" value="Yeast_MetPath_Reg"/>
</dbReference>
<evidence type="ECO:0000256" key="1">
    <source>
        <dbReference type="ARBA" id="ARBA00004123"/>
    </source>
</evidence>
<dbReference type="GO" id="GO:0043565">
    <property type="term" value="F:sequence-specific DNA binding"/>
    <property type="evidence" value="ECO:0007669"/>
    <property type="project" value="TreeGrafter"/>
</dbReference>
<evidence type="ECO:0000256" key="6">
    <source>
        <dbReference type="ARBA" id="ARBA00023163"/>
    </source>
</evidence>
<dbReference type="EMBL" id="MZNU01000060">
    <property type="protein sequence ID" value="OWP05730.1"/>
    <property type="molecule type" value="Genomic_DNA"/>
</dbReference>
<dbReference type="GO" id="GO:0005634">
    <property type="term" value="C:nucleus"/>
    <property type="evidence" value="ECO:0007669"/>
    <property type="project" value="UniProtKB-SubCell"/>
</dbReference>
<protein>
    <recommendedName>
        <fullName evidence="9">Xylanolytic transcriptional activator regulatory domain-containing protein</fullName>
    </recommendedName>
</protein>
<dbReference type="OrthoDB" id="5319458at2759"/>
<dbReference type="AlphaFoldDB" id="A0A218ZDP7"/>
<evidence type="ECO:0000313" key="10">
    <source>
        <dbReference type="EMBL" id="OWP05730.1"/>
    </source>
</evidence>
<comment type="subcellular location">
    <subcellularLocation>
        <location evidence="1">Nucleus</location>
    </subcellularLocation>
</comment>
<feature type="region of interest" description="Disordered" evidence="8">
    <location>
        <begin position="860"/>
        <end position="912"/>
    </location>
</feature>
<dbReference type="Proteomes" id="UP000242519">
    <property type="component" value="Unassembled WGS sequence"/>
</dbReference>
<dbReference type="GO" id="GO:0008270">
    <property type="term" value="F:zinc ion binding"/>
    <property type="evidence" value="ECO:0007669"/>
    <property type="project" value="InterPro"/>
</dbReference>
<evidence type="ECO:0000256" key="5">
    <source>
        <dbReference type="ARBA" id="ARBA00023125"/>
    </source>
</evidence>
<keyword evidence="3" id="KW-0862">Zinc</keyword>
<dbReference type="SMART" id="SM00906">
    <property type="entry name" value="Fungal_trans"/>
    <property type="match status" value="1"/>
</dbReference>
<feature type="domain" description="Xylanolytic transcriptional activator regulatory" evidence="9">
    <location>
        <begin position="339"/>
        <end position="413"/>
    </location>
</feature>
<keyword evidence="6" id="KW-0804">Transcription</keyword>
<proteinExistence type="predicted"/>
<comment type="caution">
    <text evidence="10">The sequence shown here is derived from an EMBL/GenBank/DDBJ whole genome shotgun (WGS) entry which is preliminary data.</text>
</comment>
<feature type="region of interest" description="Disordered" evidence="8">
    <location>
        <begin position="727"/>
        <end position="762"/>
    </location>
</feature>
<accession>A0A218ZDP7</accession>
<evidence type="ECO:0000313" key="11">
    <source>
        <dbReference type="Proteomes" id="UP000242519"/>
    </source>
</evidence>
<keyword evidence="7" id="KW-0539">Nucleus</keyword>
<dbReference type="InterPro" id="IPR036864">
    <property type="entry name" value="Zn2-C6_fun-type_DNA-bd_sf"/>
</dbReference>
<dbReference type="GO" id="GO:0045944">
    <property type="term" value="P:positive regulation of transcription by RNA polymerase II"/>
    <property type="evidence" value="ECO:0007669"/>
    <property type="project" value="TreeGrafter"/>
</dbReference>
<dbReference type="InParanoid" id="A0A218ZDP7"/>
<dbReference type="CDD" id="cd12148">
    <property type="entry name" value="fungal_TF_MHR"/>
    <property type="match status" value="1"/>
</dbReference>
<name>A0A218ZDP7_9HELO</name>
<evidence type="ECO:0000256" key="7">
    <source>
        <dbReference type="ARBA" id="ARBA00023242"/>
    </source>
</evidence>
<dbReference type="Pfam" id="PF04082">
    <property type="entry name" value="Fungal_trans"/>
    <property type="match status" value="1"/>
</dbReference>
<dbReference type="PANTHER" id="PTHR47782">
    <property type="entry name" value="ZN(II)2CYS6 TRANSCRIPTION FACTOR (EUROFUNG)-RELATED"/>
    <property type="match status" value="1"/>
</dbReference>
<keyword evidence="2" id="KW-0479">Metal-binding</keyword>
<gene>
    <name evidence="10" type="ORF">B2J93_848</name>
</gene>
<feature type="compositionally biased region" description="Polar residues" evidence="8">
    <location>
        <begin position="741"/>
        <end position="752"/>
    </location>
</feature>
<keyword evidence="5" id="KW-0238">DNA-binding</keyword>
<sequence length="1092" mass="122280">MQWTARTVVPEIVADMMQFLQRDAPARPERRGYPSVEGFQTSLCLFKVCGQVVLQKLRFDNLFQVNSAGRLIWSSQCDGKLPACTACEKSGRAAECSSANDQFAKGKERSYVASLESRVEKLERRIAYARSRKASVAMHDGEYPELPDRKDSLATIRAAIHGKAARRRETADVNELVSDFGFLSVDATTRDFEASTTNMTFARLVLAATNNDAVPDSQPFSLPSRPVAMALVQFYLDNVFALFPVFSETALFNVLDAVYQEDGRPVTDFEHWLLYMILAIGATGQSRNNQDALYIDGVFWVGRALRYADKVLMPGYVSQIQALILLVQYSMLDPAHFDSWQLIGFACRAVVDLGFHQDPPKEQQTDRNLLELRRKIFYCVYSLDRSISMVHARSFSFTDDSTAVVLPSATNLLPPDPNTTSANGPHSLETALLLFQLRQLQSSWYQELFQSSRDPLQNSSIYVWQMCQEMREWSESFPDNLPLAFKEFFDLELLYSYIYCLAPSCRIQTVTTYGKTLIFEYSVAYMQKIFHVSRDPVNTAFYTFHDALRVYFVGGQFLSVLSECPDQLLSGVLPYAPVLAGAPPPPPLPSNAGVDSILRSINCITHIKETLKIFGHRWEDSRALLSSFEAQVEPMTVALHRRKHHMEEISSISHSPPHFEPGFDQMGMPPEAWSNIGAPFPNSGALQGGRNRDGGRRRSRWLLALVIMGVFFIYYFAPLTTQLDSISRSSSPASFQRPDAKSSQLVATSSLDPNVHSDTPGKNLVRHRSSRGDIAEKPNTITERIYLDRRVRIGLTKSSRGFQEIATRSPRKWTAHRGPPNRHNAPMAWSETSEALTHNSPIYVGAKRMISHPAINHIPKQTIKTSGPKKIRAKKTASDHPPIYYTQPALPPPSKQPAKIPRSKVNSRQPGCTRRSWLSSMVACGGGISEDISAEKRSVVVSPTDNDPGTQHTGDLEGLLAHSESTYGQDQETRKWRYRFQQPASPQSIAHSLRVVPDDDNYIPEYWKDETDSKATANGNHIARSEIAHDEQLSSKKNQTQPFPHSRTGLAVVLNPKKCNATTAGGRHQCKSNHQTTIIIATCASIENALHR</sequence>
<dbReference type="GO" id="GO:0006351">
    <property type="term" value="P:DNA-templated transcription"/>
    <property type="evidence" value="ECO:0007669"/>
    <property type="project" value="InterPro"/>
</dbReference>
<keyword evidence="11" id="KW-1185">Reference proteome</keyword>
<keyword evidence="4" id="KW-0805">Transcription regulation</keyword>
<evidence type="ECO:0000256" key="4">
    <source>
        <dbReference type="ARBA" id="ARBA00023015"/>
    </source>
</evidence>
<dbReference type="InterPro" id="IPR007219">
    <property type="entry name" value="XnlR_reg_dom"/>
</dbReference>
<reference evidence="10 11" key="1">
    <citation type="submission" date="2017-04" db="EMBL/GenBank/DDBJ databases">
        <title>Draft genome sequence of Marssonina coronaria NL1: causal agent of apple blotch.</title>
        <authorList>
            <person name="Cheng Q."/>
        </authorList>
    </citation>
    <scope>NUCLEOTIDE SEQUENCE [LARGE SCALE GENOMIC DNA]</scope>
    <source>
        <strain evidence="10 11">NL1</strain>
    </source>
</reference>
<dbReference type="PANTHER" id="PTHR47782:SF2">
    <property type="entry name" value="TRANSCRIPTION FACTOR, PUTATIVE (AFU_ORTHOLOGUE AFUA_4G12570)-RELATED"/>
    <property type="match status" value="1"/>
</dbReference>
<dbReference type="STRING" id="503106.A0A218ZDP7"/>
<dbReference type="GO" id="GO:0000981">
    <property type="term" value="F:DNA-binding transcription factor activity, RNA polymerase II-specific"/>
    <property type="evidence" value="ECO:0007669"/>
    <property type="project" value="InterPro"/>
</dbReference>
<evidence type="ECO:0000256" key="8">
    <source>
        <dbReference type="SAM" id="MobiDB-lite"/>
    </source>
</evidence>
<evidence type="ECO:0000256" key="2">
    <source>
        <dbReference type="ARBA" id="ARBA00022723"/>
    </source>
</evidence>